<dbReference type="AlphaFoldDB" id="A0A2P2QBN5"/>
<reference evidence="1" key="1">
    <citation type="submission" date="2018-02" db="EMBL/GenBank/DDBJ databases">
        <title>Rhizophora mucronata_Transcriptome.</title>
        <authorList>
            <person name="Meera S.P."/>
            <person name="Sreeshan A."/>
            <person name="Augustine A."/>
        </authorList>
    </citation>
    <scope>NUCLEOTIDE SEQUENCE</scope>
    <source>
        <tissue evidence="1">Leaf</tissue>
    </source>
</reference>
<name>A0A2P2QBN5_RHIMU</name>
<accession>A0A2P2QBN5</accession>
<dbReference type="EMBL" id="GGEC01083855">
    <property type="protein sequence ID" value="MBX64339.1"/>
    <property type="molecule type" value="Transcribed_RNA"/>
</dbReference>
<evidence type="ECO:0000313" key="1">
    <source>
        <dbReference type="EMBL" id="MBX64339.1"/>
    </source>
</evidence>
<organism evidence="1">
    <name type="scientific">Rhizophora mucronata</name>
    <name type="common">Asiatic mangrove</name>
    <dbReference type="NCBI Taxonomy" id="61149"/>
    <lineage>
        <taxon>Eukaryota</taxon>
        <taxon>Viridiplantae</taxon>
        <taxon>Streptophyta</taxon>
        <taxon>Embryophyta</taxon>
        <taxon>Tracheophyta</taxon>
        <taxon>Spermatophyta</taxon>
        <taxon>Magnoliopsida</taxon>
        <taxon>eudicotyledons</taxon>
        <taxon>Gunneridae</taxon>
        <taxon>Pentapetalae</taxon>
        <taxon>rosids</taxon>
        <taxon>fabids</taxon>
        <taxon>Malpighiales</taxon>
        <taxon>Rhizophoraceae</taxon>
        <taxon>Rhizophora</taxon>
    </lineage>
</organism>
<sequence length="20" mass="2497">MSSCKFQFYSCQHIHYMLKD</sequence>
<protein>
    <submittedName>
        <fullName evidence="1">Uncharacterized protein</fullName>
    </submittedName>
</protein>
<proteinExistence type="predicted"/>